<evidence type="ECO:0000256" key="8">
    <source>
        <dbReference type="ARBA" id="ARBA00023136"/>
    </source>
</evidence>
<dbReference type="AlphaFoldDB" id="A0A6P2HDD1"/>
<dbReference type="Proteomes" id="UP000494218">
    <property type="component" value="Unassembled WGS sequence"/>
</dbReference>
<dbReference type="GO" id="GO:0016020">
    <property type="term" value="C:membrane"/>
    <property type="evidence" value="ECO:0007669"/>
    <property type="project" value="UniProtKB-SubCell"/>
</dbReference>
<dbReference type="InterPro" id="IPR029033">
    <property type="entry name" value="His_PPase_superfam"/>
</dbReference>
<keyword evidence="8" id="KW-0472">Membrane</keyword>
<reference evidence="16 17" key="1">
    <citation type="submission" date="2019-09" db="EMBL/GenBank/DDBJ databases">
        <authorList>
            <person name="Depoorter E."/>
        </authorList>
    </citation>
    <scope>NUCLEOTIDE SEQUENCE [LARGE SCALE GENOMIC DNA]</scope>
    <source>
        <strain evidence="16">LMG 23254</strain>
    </source>
</reference>
<dbReference type="GO" id="GO:0034417">
    <property type="term" value="F:bisphosphoglycerate 3-phosphatase activity"/>
    <property type="evidence" value="ECO:0007669"/>
    <property type="project" value="UniProtKB-EC"/>
</dbReference>
<protein>
    <recommendedName>
        <fullName evidence="5">Multiple inositol polyphosphate phosphatase 1</fullName>
        <ecNumber evidence="4">3.1.3.62</ecNumber>
        <ecNumber evidence="3">3.1.3.80</ecNumber>
    </recommendedName>
    <alternativeName>
        <fullName evidence="9">2,3-bisphosphoglycerate 3-phosphatase</fullName>
    </alternativeName>
</protein>
<evidence type="ECO:0000256" key="4">
    <source>
        <dbReference type="ARBA" id="ARBA00013040"/>
    </source>
</evidence>
<gene>
    <name evidence="16" type="ORF">BLA23254_00517</name>
</gene>
<evidence type="ECO:0000256" key="14">
    <source>
        <dbReference type="SAM" id="MobiDB-lite"/>
    </source>
</evidence>
<comment type="catalytic activity">
    <reaction evidence="11">
        <text>1D-myo-inositol 1,2,4,5,6-pentakisphosphate + H2O = 1D-myo-inositol 1,2,5,6-tetrakisphosphate + phosphate</text>
        <dbReference type="Rhea" id="RHEA:77115"/>
        <dbReference type="ChEBI" id="CHEBI:15377"/>
        <dbReference type="ChEBI" id="CHEBI:43474"/>
        <dbReference type="ChEBI" id="CHEBI:57798"/>
        <dbReference type="ChEBI" id="CHEBI:195535"/>
        <dbReference type="EC" id="3.1.3.62"/>
    </reaction>
    <physiologicalReaction direction="left-to-right" evidence="11">
        <dbReference type="Rhea" id="RHEA:77116"/>
    </physiologicalReaction>
</comment>
<dbReference type="EC" id="3.1.3.80" evidence="3"/>
<proteinExistence type="inferred from homology"/>
<evidence type="ECO:0000256" key="12">
    <source>
        <dbReference type="ARBA" id="ARBA00043691"/>
    </source>
</evidence>
<dbReference type="RefSeq" id="WP_175029878.1">
    <property type="nucleotide sequence ID" value="NZ_CABVPW010000002.1"/>
</dbReference>
<comment type="catalytic activity">
    <reaction evidence="13">
        <text>(2R)-2,3-bisphosphoglycerate + H2O = (2R)-2-phosphoglycerate + phosphate</text>
        <dbReference type="Rhea" id="RHEA:27381"/>
        <dbReference type="ChEBI" id="CHEBI:15377"/>
        <dbReference type="ChEBI" id="CHEBI:43474"/>
        <dbReference type="ChEBI" id="CHEBI:58248"/>
        <dbReference type="ChEBI" id="CHEBI:58289"/>
        <dbReference type="EC" id="3.1.3.80"/>
    </reaction>
    <physiologicalReaction direction="left-to-right" evidence="13">
        <dbReference type="Rhea" id="RHEA:27382"/>
    </physiologicalReaction>
</comment>
<feature type="chain" id="PRO_5026787340" description="Multiple inositol polyphosphate phosphatase 1" evidence="15">
    <location>
        <begin position="20"/>
        <end position="543"/>
    </location>
</feature>
<evidence type="ECO:0000256" key="6">
    <source>
        <dbReference type="ARBA" id="ARBA00022729"/>
    </source>
</evidence>
<evidence type="ECO:0000256" key="5">
    <source>
        <dbReference type="ARBA" id="ARBA00018097"/>
    </source>
</evidence>
<dbReference type="Pfam" id="PF00328">
    <property type="entry name" value="His_Phos_2"/>
    <property type="match status" value="1"/>
</dbReference>
<feature type="region of interest" description="Disordered" evidence="14">
    <location>
        <begin position="24"/>
        <end position="62"/>
    </location>
</feature>
<comment type="catalytic activity">
    <reaction evidence="10">
        <text>1D-myo-inositol 1,2,5,6-tetrakisphosphate + H2O = 1D-myo-inositol 1,2,6-trisphosphate + phosphate</text>
        <dbReference type="Rhea" id="RHEA:77119"/>
        <dbReference type="ChEBI" id="CHEBI:15377"/>
        <dbReference type="ChEBI" id="CHEBI:43474"/>
        <dbReference type="ChEBI" id="CHEBI:195535"/>
        <dbReference type="ChEBI" id="CHEBI:195537"/>
        <dbReference type="EC" id="3.1.3.62"/>
    </reaction>
    <physiologicalReaction direction="left-to-right" evidence="10">
        <dbReference type="Rhea" id="RHEA:77120"/>
    </physiologicalReaction>
</comment>
<evidence type="ECO:0000256" key="15">
    <source>
        <dbReference type="SAM" id="SignalP"/>
    </source>
</evidence>
<feature type="compositionally biased region" description="Pro residues" evidence="14">
    <location>
        <begin position="41"/>
        <end position="55"/>
    </location>
</feature>
<dbReference type="PANTHER" id="PTHR20963">
    <property type="entry name" value="MULTIPLE INOSITOL POLYPHOSPHATE PHOSPHATASE-RELATED"/>
    <property type="match status" value="1"/>
</dbReference>
<dbReference type="PANTHER" id="PTHR20963:SF8">
    <property type="entry name" value="MULTIPLE INOSITOL POLYPHOSPHATE PHOSPHATASE 1"/>
    <property type="match status" value="1"/>
</dbReference>
<dbReference type="EC" id="3.1.3.62" evidence="4"/>
<evidence type="ECO:0000256" key="2">
    <source>
        <dbReference type="ARBA" id="ARBA00008422"/>
    </source>
</evidence>
<comment type="catalytic activity">
    <reaction evidence="12">
        <text>1D-myo-inositol hexakisphosphate + H2O = 1D-myo-inositol 1,2,4,5,6-pentakisphosphate + phosphate</text>
        <dbReference type="Rhea" id="RHEA:16989"/>
        <dbReference type="ChEBI" id="CHEBI:15377"/>
        <dbReference type="ChEBI" id="CHEBI:43474"/>
        <dbReference type="ChEBI" id="CHEBI:57798"/>
        <dbReference type="ChEBI" id="CHEBI:58130"/>
        <dbReference type="EC" id="3.1.3.62"/>
    </reaction>
    <physiologicalReaction direction="left-to-right" evidence="12">
        <dbReference type="Rhea" id="RHEA:16990"/>
    </physiologicalReaction>
</comment>
<dbReference type="Gene3D" id="3.40.50.1240">
    <property type="entry name" value="Phosphoglycerate mutase-like"/>
    <property type="match status" value="1"/>
</dbReference>
<accession>A0A6P2HDD1</accession>
<evidence type="ECO:0000256" key="3">
    <source>
        <dbReference type="ARBA" id="ARBA00012976"/>
    </source>
</evidence>
<comment type="similarity">
    <text evidence="2">Belongs to the histidine acid phosphatase family. MINPP1 subfamily.</text>
</comment>
<evidence type="ECO:0000313" key="17">
    <source>
        <dbReference type="Proteomes" id="UP000494218"/>
    </source>
</evidence>
<evidence type="ECO:0000256" key="10">
    <source>
        <dbReference type="ARBA" id="ARBA00043668"/>
    </source>
</evidence>
<feature type="signal peptide" evidence="15">
    <location>
        <begin position="1"/>
        <end position="19"/>
    </location>
</feature>
<evidence type="ECO:0000256" key="1">
    <source>
        <dbReference type="ARBA" id="ARBA00004370"/>
    </source>
</evidence>
<evidence type="ECO:0000256" key="9">
    <source>
        <dbReference type="ARBA" id="ARBA00031642"/>
    </source>
</evidence>
<keyword evidence="6 15" id="KW-0732">Signal</keyword>
<keyword evidence="7" id="KW-0378">Hydrolase</keyword>
<dbReference type="EMBL" id="CABVPW010000002">
    <property type="protein sequence ID" value="VWB14404.1"/>
    <property type="molecule type" value="Genomic_DNA"/>
</dbReference>
<dbReference type="PROSITE" id="PS51257">
    <property type="entry name" value="PROKAR_LIPOPROTEIN"/>
    <property type="match status" value="1"/>
</dbReference>
<comment type="subcellular location">
    <subcellularLocation>
        <location evidence="1">Membrane</location>
    </subcellularLocation>
</comment>
<evidence type="ECO:0000313" key="16">
    <source>
        <dbReference type="EMBL" id="VWB14404.1"/>
    </source>
</evidence>
<sequence>MTRPTRTATALAITCLLLAACGGDDSTPPAASADNSGSTPAPQPQPQPQPQPTPTPATYYQTKTPYRPQQDAATYEAPPAGYAPVYTELVARHGSRGLSGFKYDGAIYAMLVKADADGALTALGAQLKADTYAMMKANALLGYGVSGISTPGYGNLTQTGIREHQQLAARLAQRLPALFSAGNRQVVVVNSGQDRAVDSSTYFSASLVAAQPALAPAITLPAAPSGYPANAPVAQPAGTNRFLLYFHSLKPATDLVTDTGNPYYATYQASQAYQAYSNDSAVAAKLNAIKAAPKAADVAQTVLSALVSQAFIAKLGTDGYTFANTGTYAFTSADGKFTNTLKGDGKTKIATAVDAVNVLYNLLQVAPAMTAETGSVTMEKYIGAEQAQYLAYLQDAEDYYQKGPGLQEANPVTYRMAKVLQDDFFGEVDAIARGDLTRAAKLRFTHAEIVIPFASIMNLKNVFVPTPQAQTYTYANNPWRGDQVSPMAANMQWDVYRNGSRLIVKMLYNERETDFQAACDGAKIAPGSHFYDYAGLKQCYGYQ</sequence>
<dbReference type="InterPro" id="IPR000560">
    <property type="entry name" value="His_Pase_clade-2"/>
</dbReference>
<evidence type="ECO:0000256" key="11">
    <source>
        <dbReference type="ARBA" id="ARBA00043671"/>
    </source>
</evidence>
<dbReference type="SUPFAM" id="SSF53254">
    <property type="entry name" value="Phosphoglycerate mutase-like"/>
    <property type="match status" value="1"/>
</dbReference>
<evidence type="ECO:0000256" key="13">
    <source>
        <dbReference type="ARBA" id="ARBA00043832"/>
    </source>
</evidence>
<name>A0A6P2HDD1_BURL3</name>
<evidence type="ECO:0000256" key="7">
    <source>
        <dbReference type="ARBA" id="ARBA00022801"/>
    </source>
</evidence>
<organism evidence="16 17">
    <name type="scientific">Burkholderia lata (strain ATCC 17760 / DSM 23089 / LMG 22485 / NCIMB 9086 / R18194 / 383)</name>
    <dbReference type="NCBI Taxonomy" id="482957"/>
    <lineage>
        <taxon>Bacteria</taxon>
        <taxon>Pseudomonadati</taxon>
        <taxon>Pseudomonadota</taxon>
        <taxon>Betaproteobacteria</taxon>
        <taxon>Burkholderiales</taxon>
        <taxon>Burkholderiaceae</taxon>
        <taxon>Burkholderia</taxon>
        <taxon>Burkholderia cepacia complex</taxon>
    </lineage>
</organism>